<feature type="chain" id="PRO_5003017452" evidence="4">
    <location>
        <begin position="20"/>
        <end position="82"/>
    </location>
</feature>
<keyword evidence="5" id="KW-0813">Transport</keyword>
<keyword evidence="5" id="KW-0800">Toxin</keyword>
<reference evidence="5" key="1">
    <citation type="submission" date="2009-10" db="EMBL/GenBank/DDBJ databases">
        <title>Isolation and cloning of a sodium channel neurotoxin from the sea anemone Urticina crassicornis.</title>
        <authorList>
            <person name="Razpotnik A."/>
            <person name="Macek P."/>
            <person name="Turk T."/>
        </authorList>
    </citation>
    <scope>NUCLEOTIDE SEQUENCE</scope>
</reference>
<dbReference type="AlphaFoldDB" id="D0VLT9"/>
<organism evidence="5">
    <name type="scientific">Urticina crassicornis</name>
    <name type="common">Mottled anemone</name>
    <name type="synonym">Tealia crassicornis</name>
    <dbReference type="NCBI Taxonomy" id="45621"/>
    <lineage>
        <taxon>Eukaryota</taxon>
        <taxon>Metazoa</taxon>
        <taxon>Cnidaria</taxon>
        <taxon>Anthozoa</taxon>
        <taxon>Hexacorallia</taxon>
        <taxon>Actiniaria</taxon>
        <taxon>Actiniidae</taxon>
        <taxon>Urticina</taxon>
    </lineage>
</organism>
<dbReference type="Pfam" id="PF00706">
    <property type="entry name" value="Toxin_4"/>
    <property type="match status" value="1"/>
</dbReference>
<keyword evidence="2" id="KW-0964">Secreted</keyword>
<sequence length="82" mass="8967">MASLKIVLVALMLLYTVSARRLSAPEEEKVIEKRIPCRCDIDGPSVRGTLSGSVDPWNCNTGWKKCTSFYTAVASCCLKVKG</sequence>
<evidence type="ECO:0000256" key="3">
    <source>
        <dbReference type="ARBA" id="ARBA00023157"/>
    </source>
</evidence>
<keyword evidence="5" id="KW-0406">Ion transport</keyword>
<protein>
    <submittedName>
        <fullName evidence="5">Sodium channel neurotoxin</fullName>
    </submittedName>
</protein>
<dbReference type="EMBL" id="GU080213">
    <property type="protein sequence ID" value="ACY36938.1"/>
    <property type="molecule type" value="mRNA"/>
</dbReference>
<dbReference type="Gene3D" id="2.20.20.10">
    <property type="entry name" value="Anthopleurin-A"/>
    <property type="match status" value="1"/>
</dbReference>
<evidence type="ECO:0000256" key="4">
    <source>
        <dbReference type="SAM" id="SignalP"/>
    </source>
</evidence>
<dbReference type="GO" id="GO:0034220">
    <property type="term" value="P:monoatomic ion transmembrane transport"/>
    <property type="evidence" value="ECO:0007669"/>
    <property type="project" value="UniProtKB-KW"/>
</dbReference>
<dbReference type="SUPFAM" id="SSF57392">
    <property type="entry name" value="Defensin-like"/>
    <property type="match status" value="1"/>
</dbReference>
<keyword evidence="5" id="KW-0407">Ion channel</keyword>
<keyword evidence="5" id="KW-0528">Neurotoxin</keyword>
<evidence type="ECO:0000313" key="5">
    <source>
        <dbReference type="EMBL" id="ACY36938.1"/>
    </source>
</evidence>
<feature type="signal peptide" evidence="4">
    <location>
        <begin position="1"/>
        <end position="19"/>
    </location>
</feature>
<name>D0VLT9_URTCR</name>
<dbReference type="GO" id="GO:0005576">
    <property type="term" value="C:extracellular region"/>
    <property type="evidence" value="ECO:0007669"/>
    <property type="project" value="UniProtKB-SubCell"/>
</dbReference>
<evidence type="ECO:0000256" key="1">
    <source>
        <dbReference type="ARBA" id="ARBA00004613"/>
    </source>
</evidence>
<evidence type="ECO:0000256" key="2">
    <source>
        <dbReference type="ARBA" id="ARBA00022525"/>
    </source>
</evidence>
<dbReference type="InterPro" id="IPR023355">
    <property type="entry name" value="Myo_ane_neurotoxin_sf"/>
</dbReference>
<comment type="subcellular location">
    <subcellularLocation>
        <location evidence="1">Secreted</location>
    </subcellularLocation>
</comment>
<accession>D0VLT9</accession>
<proteinExistence type="evidence at transcript level"/>
<keyword evidence="4" id="KW-0732">Signal</keyword>
<keyword evidence="3" id="KW-1015">Disulfide bond</keyword>